<dbReference type="NCBIfam" id="TIGR00976">
    <property type="entry name" value="CocE_NonD"/>
    <property type="match status" value="1"/>
</dbReference>
<evidence type="ECO:0000313" key="4">
    <source>
        <dbReference type="EMBL" id="GAA0745238.1"/>
    </source>
</evidence>
<comment type="caution">
    <text evidence="4">The sequence shown here is derived from an EMBL/GenBank/DDBJ whole genome shotgun (WGS) entry which is preliminary data.</text>
</comment>
<dbReference type="Pfam" id="PF08530">
    <property type="entry name" value="PepX_C"/>
    <property type="match status" value="1"/>
</dbReference>
<dbReference type="Pfam" id="PF02129">
    <property type="entry name" value="Peptidase_S15"/>
    <property type="match status" value="1"/>
</dbReference>
<dbReference type="InterPro" id="IPR005674">
    <property type="entry name" value="CocE/Ser_esterase"/>
</dbReference>
<dbReference type="Proteomes" id="UP001500736">
    <property type="component" value="Unassembled WGS sequence"/>
</dbReference>
<feature type="chain" id="PRO_5046883984" evidence="2">
    <location>
        <begin position="28"/>
        <end position="604"/>
    </location>
</feature>
<dbReference type="Gene3D" id="1.10.3020.10">
    <property type="entry name" value="alpha-amino acid ester hydrolase ( Helical cap domain)"/>
    <property type="match status" value="1"/>
</dbReference>
<dbReference type="InterPro" id="IPR000383">
    <property type="entry name" value="Xaa-Pro-like_dom"/>
</dbReference>
<dbReference type="SUPFAM" id="SSF49785">
    <property type="entry name" value="Galactose-binding domain-like"/>
    <property type="match status" value="1"/>
</dbReference>
<dbReference type="Gene3D" id="3.40.50.1820">
    <property type="entry name" value="alpha/beta hydrolase"/>
    <property type="match status" value="1"/>
</dbReference>
<dbReference type="Gene3D" id="2.60.120.260">
    <property type="entry name" value="Galactose-binding domain-like"/>
    <property type="match status" value="1"/>
</dbReference>
<dbReference type="GO" id="GO:0016787">
    <property type="term" value="F:hydrolase activity"/>
    <property type="evidence" value="ECO:0007669"/>
    <property type="project" value="UniProtKB-KW"/>
</dbReference>
<dbReference type="InterPro" id="IPR008979">
    <property type="entry name" value="Galactose-bd-like_sf"/>
</dbReference>
<keyword evidence="5" id="KW-1185">Reference proteome</keyword>
<dbReference type="InterPro" id="IPR013736">
    <property type="entry name" value="Xaa-Pro_dipept_C"/>
</dbReference>
<keyword evidence="2" id="KW-0732">Signal</keyword>
<evidence type="ECO:0000256" key="1">
    <source>
        <dbReference type="ARBA" id="ARBA00022801"/>
    </source>
</evidence>
<evidence type="ECO:0000259" key="3">
    <source>
        <dbReference type="SMART" id="SM00939"/>
    </source>
</evidence>
<accession>A0ABN1JRH0</accession>
<protein>
    <submittedName>
        <fullName evidence="4">CocE/NonD family hydrolase</fullName>
    </submittedName>
</protein>
<dbReference type="SUPFAM" id="SSF53474">
    <property type="entry name" value="alpha/beta-Hydrolases"/>
    <property type="match status" value="1"/>
</dbReference>
<gene>
    <name evidence="4" type="ORF">GCM10009431_20100</name>
</gene>
<dbReference type="SMART" id="SM00939">
    <property type="entry name" value="PepX_C"/>
    <property type="match status" value="1"/>
</dbReference>
<dbReference type="PROSITE" id="PS51257">
    <property type="entry name" value="PROKAR_LIPOPROTEIN"/>
    <property type="match status" value="1"/>
</dbReference>
<proteinExistence type="predicted"/>
<name>A0ABN1JRH0_9FLAO</name>
<dbReference type="EMBL" id="BAAAGF010000003">
    <property type="protein sequence ID" value="GAA0745238.1"/>
    <property type="molecule type" value="Genomic_DNA"/>
</dbReference>
<feature type="domain" description="Xaa-Pro dipeptidyl-peptidase C-terminal" evidence="3">
    <location>
        <begin position="342"/>
        <end position="590"/>
    </location>
</feature>
<sequence>MRVFKLLKGIIFLLLLVLVACNSITEAQQEPRTVNREGKAYLVQDSVLITTRDGAKISAIIVRSKAETKPQPTILFHTIYTRKDDINRAYEAADKGYVGVVSYTRGKHLSPNTITPYVHEGNDVYDVIDWIAKQEWSNGKVGMYGGSYAGFVQWASMKEKVHPALKTIVPSVAAAPGIAEPMENGVYFNFHYPWWHYVTNNKTLDTTSYYNGKRWNELYLNWYKKGVAYKRLDSLDGLPNPGFNEKLKHPTFDNYWKGMTLYNKTDFAKIDIPILSTTGYYDGGQFGTMHYLKSHYQYHTNAEQYLLIGPYSHFGAQEHPEKHILGYDIDPVAQIDIKALIFQWFDYIFKGANKPALLKDKINYQVMGTNTWKHAASLDKIATDTLKVYLSQQRSGVAFKSTYDTGNLGVNEHFSLAHTADASSYIEQTIDMSDRSQFSWNLSGNRNLVSNTLTVGQGFSFATEPFEEDTELTGAISGVLNLSINKKDFDCNVLLYEQTADGHFFSLTLPFTTRASMSKDIENRNLLAPNEKTAIPISNFRMTSKMLKKGSRIVVLVNGVKHPFSQINYGTGKDVSNETIKDAKEPLTIRWYNDSYINIPIHKH</sequence>
<organism evidence="4 5">
    <name type="scientific">Gaetbulibacter jejuensis</name>
    <dbReference type="NCBI Taxonomy" id="584607"/>
    <lineage>
        <taxon>Bacteria</taxon>
        <taxon>Pseudomonadati</taxon>
        <taxon>Bacteroidota</taxon>
        <taxon>Flavobacteriia</taxon>
        <taxon>Flavobacteriales</taxon>
        <taxon>Flavobacteriaceae</taxon>
        <taxon>Gaetbulibacter</taxon>
    </lineage>
</organism>
<dbReference type="RefSeq" id="WP_343797964.1">
    <property type="nucleotide sequence ID" value="NZ_BAAAGF010000003.1"/>
</dbReference>
<keyword evidence="1 4" id="KW-0378">Hydrolase</keyword>
<reference evidence="4 5" key="1">
    <citation type="journal article" date="2019" name="Int. J. Syst. Evol. Microbiol.">
        <title>The Global Catalogue of Microorganisms (GCM) 10K type strain sequencing project: providing services to taxonomists for standard genome sequencing and annotation.</title>
        <authorList>
            <consortium name="The Broad Institute Genomics Platform"/>
            <consortium name="The Broad Institute Genome Sequencing Center for Infectious Disease"/>
            <person name="Wu L."/>
            <person name="Ma J."/>
        </authorList>
    </citation>
    <scope>NUCLEOTIDE SEQUENCE [LARGE SCALE GENOMIC DNA]</scope>
    <source>
        <strain evidence="4 5">JCM 15976</strain>
    </source>
</reference>
<evidence type="ECO:0000313" key="5">
    <source>
        <dbReference type="Proteomes" id="UP001500736"/>
    </source>
</evidence>
<dbReference type="InterPro" id="IPR029058">
    <property type="entry name" value="AB_hydrolase_fold"/>
</dbReference>
<feature type="signal peptide" evidence="2">
    <location>
        <begin position="1"/>
        <end position="27"/>
    </location>
</feature>
<evidence type="ECO:0000256" key="2">
    <source>
        <dbReference type="SAM" id="SignalP"/>
    </source>
</evidence>